<dbReference type="InterPro" id="IPR027417">
    <property type="entry name" value="P-loop_NTPase"/>
</dbReference>
<dbReference type="Gene3D" id="3.30.420.240">
    <property type="match status" value="1"/>
</dbReference>
<dbReference type="InterPro" id="IPR052380">
    <property type="entry name" value="Viral_DNA_packaging_terminase"/>
</dbReference>
<dbReference type="Gene3D" id="3.40.50.300">
    <property type="entry name" value="P-loop containing nucleotide triphosphate hydrolases"/>
    <property type="match status" value="1"/>
</dbReference>
<organism evidence="2 3">
    <name type="scientific">Fluctibacter halophilus</name>
    <dbReference type="NCBI Taxonomy" id="226011"/>
    <lineage>
        <taxon>Bacteria</taxon>
        <taxon>Pseudomonadati</taxon>
        <taxon>Pseudomonadota</taxon>
        <taxon>Gammaproteobacteria</taxon>
        <taxon>Alteromonadales</taxon>
        <taxon>Alteromonadaceae</taxon>
        <taxon>Fluctibacter</taxon>
    </lineage>
</organism>
<dbReference type="Pfam" id="PF04466">
    <property type="entry name" value="Terminase_3"/>
    <property type="match status" value="1"/>
</dbReference>
<evidence type="ECO:0000259" key="1">
    <source>
        <dbReference type="Pfam" id="PF04466"/>
    </source>
</evidence>
<dbReference type="PANTHER" id="PTHR39184">
    <property type="match status" value="1"/>
</dbReference>
<gene>
    <name evidence="2" type="ORF">LJ739_06785</name>
</gene>
<dbReference type="Proteomes" id="UP001520878">
    <property type="component" value="Unassembled WGS sequence"/>
</dbReference>
<dbReference type="PANTHER" id="PTHR39184:SF1">
    <property type="entry name" value="PBSX PHAGE TERMINASE LARGE SUBUNIT"/>
    <property type="match status" value="1"/>
</dbReference>
<dbReference type="RefSeq" id="WP_229158395.1">
    <property type="nucleotide sequence ID" value="NZ_JAJEWP010000001.1"/>
</dbReference>
<sequence>MTHEVNIKYVEKLHPVFTKPKRIKIIVGGRGSTKSTGIADYVLSDMSTGALWCCARENQNSIEESVHRTMLDEIDRLGFQGFTDTKSYIAHESGGRNFYRGLSRNITSLKSTLSGVDGLWIEEGEDISANTLRVLTASVRLNAKDTEALLAGNKVTTLEEIDALLAEADIDFPEIIITMNRGRRDGAIAKQWLKRAEAELERTGYYEDDLIMVVELNYTDMPRSWFLASGMEQERLDDYDKMSRSQYDHKWHGKYLDEVENAIIKAEWVDACKDAHKLPHLKRAFEPHGVKIAAHDPFDDGGDAAAYSLRHGSIIRKVKRKSKGEIDECCDWATDNAKADGADVFRWDGDGMGTGLKRQVRDNLAGTRTSAEMFKGSLSGKAQDNAKRLYMKPENGRDENPASYADTFLNNRAQYYTELANRCYNTYRCVVRGEYVNPDEMISFDTDGIESWDALRTQLCSIPKHPGNRNGLIQILGKSEMKRLKIASPNEADAVMMTLPAPSPKDEDDWNTPLEQDIQGIV</sequence>
<name>A0ABS8G5U2_9ALTE</name>
<accession>A0ABS8G5U2</accession>
<feature type="domain" description="Phage terminase large subunit N-terminal" evidence="1">
    <location>
        <begin position="21"/>
        <end position="159"/>
    </location>
</feature>
<protein>
    <submittedName>
        <fullName evidence="2">Phage terminase large subunit</fullName>
    </submittedName>
</protein>
<evidence type="ECO:0000313" key="2">
    <source>
        <dbReference type="EMBL" id="MCC2615942.1"/>
    </source>
</evidence>
<reference evidence="2 3" key="1">
    <citation type="submission" date="2021-10" db="EMBL/GenBank/DDBJ databases">
        <title>Draft genome of Aestuariibacter halophilus JC2043.</title>
        <authorList>
            <person name="Emsley S.A."/>
            <person name="Pfannmuller K.M."/>
            <person name="Ushijima B."/>
            <person name="Saw J.H."/>
            <person name="Videau P."/>
        </authorList>
    </citation>
    <scope>NUCLEOTIDE SEQUENCE [LARGE SCALE GENOMIC DNA]</scope>
    <source>
        <strain evidence="2 3">JC2043</strain>
    </source>
</reference>
<proteinExistence type="predicted"/>
<dbReference type="InterPro" id="IPR035412">
    <property type="entry name" value="Terminase_L_N"/>
</dbReference>
<comment type="caution">
    <text evidence="2">The sequence shown here is derived from an EMBL/GenBank/DDBJ whole genome shotgun (WGS) entry which is preliminary data.</text>
</comment>
<evidence type="ECO:0000313" key="3">
    <source>
        <dbReference type="Proteomes" id="UP001520878"/>
    </source>
</evidence>
<keyword evidence="3" id="KW-1185">Reference proteome</keyword>
<dbReference type="EMBL" id="JAJEWP010000001">
    <property type="protein sequence ID" value="MCC2615942.1"/>
    <property type="molecule type" value="Genomic_DNA"/>
</dbReference>